<feature type="chain" id="PRO_5015518702" description="Putative auto-transporter adhesin head GIN domain-containing protein" evidence="1">
    <location>
        <begin position="26"/>
        <end position="241"/>
    </location>
</feature>
<feature type="domain" description="Putative auto-transporter adhesin head GIN" evidence="2">
    <location>
        <begin position="45"/>
        <end position="226"/>
    </location>
</feature>
<keyword evidence="4" id="KW-1185">Reference proteome</keyword>
<dbReference type="OrthoDB" id="5585143at2"/>
<dbReference type="Proteomes" id="UP000244450">
    <property type="component" value="Unassembled WGS sequence"/>
</dbReference>
<keyword evidence="1" id="KW-0732">Signal</keyword>
<comment type="caution">
    <text evidence="3">The sequence shown here is derived from an EMBL/GenBank/DDBJ whole genome shotgun (WGS) entry which is preliminary data.</text>
</comment>
<reference evidence="3 4" key="1">
    <citation type="submission" date="2018-04" db="EMBL/GenBank/DDBJ databases">
        <title>Chitinophaga fuyangensis sp. nov., isolated from soil in a chemical factory.</title>
        <authorList>
            <person name="Chen K."/>
        </authorList>
    </citation>
    <scope>NUCLEOTIDE SEQUENCE [LARGE SCALE GENOMIC DNA]</scope>
    <source>
        <strain evidence="3 4">LY-1</strain>
    </source>
</reference>
<sequence length="241" mass="25362">MKNKISILSMMAALLLLAFSNVSLAQGRIEGNGDLKKESRDVSGFTGLEVGGSARVILVQGSTESVQIEAESNLLPIIVTNVENHNLSIHFKRGYNVHNSKPITVWVTVKDIDYIGASGGVSIDATKGIKTDRIKVDVSGSMKIDLALQAKELSADFSGSADAHITGNVERASYDVSGSAKIIAPDFQTSESNVDISGSGKLDLAVAKELNVSVSGSGNVHYKGSPTVTKHISGSGKIYND</sequence>
<dbReference type="AlphaFoldDB" id="A0A2T7BBH7"/>
<dbReference type="InterPro" id="IPR021255">
    <property type="entry name" value="DUF2807"/>
</dbReference>
<organism evidence="3 4">
    <name type="scientific">Chitinophaga parva</name>
    <dbReference type="NCBI Taxonomy" id="2169414"/>
    <lineage>
        <taxon>Bacteria</taxon>
        <taxon>Pseudomonadati</taxon>
        <taxon>Bacteroidota</taxon>
        <taxon>Chitinophagia</taxon>
        <taxon>Chitinophagales</taxon>
        <taxon>Chitinophagaceae</taxon>
        <taxon>Chitinophaga</taxon>
    </lineage>
</organism>
<protein>
    <recommendedName>
        <fullName evidence="2">Putative auto-transporter adhesin head GIN domain-containing protein</fullName>
    </recommendedName>
</protein>
<dbReference type="RefSeq" id="WP_108689398.1">
    <property type="nucleotide sequence ID" value="NZ_QCYK01000004.1"/>
</dbReference>
<feature type="signal peptide" evidence="1">
    <location>
        <begin position="1"/>
        <end position="25"/>
    </location>
</feature>
<accession>A0A2T7BBH7</accession>
<dbReference type="Gene3D" id="2.160.20.120">
    <property type="match status" value="1"/>
</dbReference>
<dbReference type="Pfam" id="PF10988">
    <property type="entry name" value="DUF2807"/>
    <property type="match status" value="1"/>
</dbReference>
<evidence type="ECO:0000259" key="2">
    <source>
        <dbReference type="Pfam" id="PF10988"/>
    </source>
</evidence>
<proteinExistence type="predicted"/>
<gene>
    <name evidence="3" type="ORF">DCC81_24480</name>
</gene>
<name>A0A2T7BBH7_9BACT</name>
<evidence type="ECO:0000256" key="1">
    <source>
        <dbReference type="SAM" id="SignalP"/>
    </source>
</evidence>
<dbReference type="EMBL" id="QCYK01000004">
    <property type="protein sequence ID" value="PUZ21749.1"/>
    <property type="molecule type" value="Genomic_DNA"/>
</dbReference>
<dbReference type="PANTHER" id="PTHR39200:SF1">
    <property type="entry name" value="AUTO-TRANSPORTER ADHESIN HEAD GIN DOMAIN-CONTAINING PROTEIN-RELATED"/>
    <property type="match status" value="1"/>
</dbReference>
<evidence type="ECO:0000313" key="4">
    <source>
        <dbReference type="Proteomes" id="UP000244450"/>
    </source>
</evidence>
<dbReference type="PANTHER" id="PTHR39200">
    <property type="entry name" value="HYPOTHETICAL EXPORTED PROTEIN"/>
    <property type="match status" value="1"/>
</dbReference>
<evidence type="ECO:0000313" key="3">
    <source>
        <dbReference type="EMBL" id="PUZ21749.1"/>
    </source>
</evidence>